<evidence type="ECO:0000256" key="1">
    <source>
        <dbReference type="SAM" id="MobiDB-lite"/>
    </source>
</evidence>
<dbReference type="EMBL" id="JAHRIP010069593">
    <property type="protein sequence ID" value="MEQ2308700.1"/>
    <property type="molecule type" value="Genomic_DNA"/>
</dbReference>
<accession>A0ABV0ZRY1</accession>
<evidence type="ECO:0000313" key="3">
    <source>
        <dbReference type="Proteomes" id="UP001469553"/>
    </source>
</evidence>
<reference evidence="2 3" key="1">
    <citation type="submission" date="2021-06" db="EMBL/GenBank/DDBJ databases">
        <authorList>
            <person name="Palmer J.M."/>
        </authorList>
    </citation>
    <scope>NUCLEOTIDE SEQUENCE [LARGE SCALE GENOMIC DNA]</scope>
    <source>
        <strain evidence="2 3">AS_MEX2019</strain>
        <tissue evidence="2">Muscle</tissue>
    </source>
</reference>
<dbReference type="Proteomes" id="UP001469553">
    <property type="component" value="Unassembled WGS sequence"/>
</dbReference>
<evidence type="ECO:0000313" key="2">
    <source>
        <dbReference type="EMBL" id="MEQ2308700.1"/>
    </source>
</evidence>
<name>A0ABV0ZRY1_9TELE</name>
<feature type="region of interest" description="Disordered" evidence="1">
    <location>
        <begin position="88"/>
        <end position="108"/>
    </location>
</feature>
<organism evidence="2 3">
    <name type="scientific">Ameca splendens</name>
    <dbReference type="NCBI Taxonomy" id="208324"/>
    <lineage>
        <taxon>Eukaryota</taxon>
        <taxon>Metazoa</taxon>
        <taxon>Chordata</taxon>
        <taxon>Craniata</taxon>
        <taxon>Vertebrata</taxon>
        <taxon>Euteleostomi</taxon>
        <taxon>Actinopterygii</taxon>
        <taxon>Neopterygii</taxon>
        <taxon>Teleostei</taxon>
        <taxon>Neoteleostei</taxon>
        <taxon>Acanthomorphata</taxon>
        <taxon>Ovalentaria</taxon>
        <taxon>Atherinomorphae</taxon>
        <taxon>Cyprinodontiformes</taxon>
        <taxon>Goodeidae</taxon>
        <taxon>Ameca</taxon>
    </lineage>
</organism>
<proteinExistence type="predicted"/>
<protein>
    <submittedName>
        <fullName evidence="2">Uncharacterized protein</fullName>
    </submittedName>
</protein>
<feature type="compositionally biased region" description="Low complexity" evidence="1">
    <location>
        <begin position="93"/>
        <end position="108"/>
    </location>
</feature>
<comment type="caution">
    <text evidence="2">The sequence shown here is derived from an EMBL/GenBank/DDBJ whole genome shotgun (WGS) entry which is preliminary data.</text>
</comment>
<keyword evidence="3" id="KW-1185">Reference proteome</keyword>
<sequence>MEQEMLALIGSHLQFYDAVLVCCKEKAQPKSKGLDFWTVCVLTHICGSEIWTTSKKNQILDRSSSFHCRVGLNQRSQFVWVGKMEQEMDGQIGSPSPSAVGSPLSSSGCLTPPQLFSDFKFLS</sequence>
<gene>
    <name evidence="2" type="ORF">AMECASPLE_030912</name>
</gene>